<evidence type="ECO:0000256" key="1">
    <source>
        <dbReference type="ARBA" id="ARBA00022729"/>
    </source>
</evidence>
<dbReference type="AlphaFoldDB" id="A0A6N6M4A5"/>
<dbReference type="OrthoDB" id="629570at2"/>
<dbReference type="InterPro" id="IPR026444">
    <property type="entry name" value="Secre_tail"/>
</dbReference>
<name>A0A6N6M4A5_9FLAO</name>
<dbReference type="EMBL" id="WACR01000013">
    <property type="protein sequence ID" value="KAB1062021.1"/>
    <property type="molecule type" value="Genomic_DNA"/>
</dbReference>
<keyword evidence="1" id="KW-0732">Signal</keyword>
<accession>A0A6N6M4A5</accession>
<reference evidence="3 4" key="1">
    <citation type="submission" date="2019-09" db="EMBL/GenBank/DDBJ databases">
        <title>Genomes of Cryomorphaceae.</title>
        <authorList>
            <person name="Bowman J.P."/>
        </authorList>
    </citation>
    <scope>NUCLEOTIDE SEQUENCE [LARGE SCALE GENOMIC DNA]</scope>
    <source>
        <strain evidence="3 4">KCTC 52047</strain>
    </source>
</reference>
<protein>
    <submittedName>
        <fullName evidence="3">T9SS type A sorting domain-containing protein</fullName>
    </submittedName>
</protein>
<sequence length="414" mass="45964">MKSIFTLLTALTIFTVGTKAQSITDSVSVNASYTHQVWYSFENGEVKSEQVDNWDLAFEINGYNSSIRINHAGGTQLWIYPTADTAAWGSNLDTTGISNWPALLNSDTSWAHGAFNNSADPNDQFDLGWGVYNMTTHHVTGDSIYVIQNTAGNFKAFKMLKLAGGVYSFELADLDGSNSITRMIDKQAFSERNFGYYSITNDETLNREPNRFDWDITFTKYGAPIQGFGVYPVTGVLQNKGIEAAEVYPVNDPESYEDYQSAQFSTEMNIMGYDWKSYDFNSGGYVIADSTVYFCTDQMGNYWKLIFSDFGGSSNGNFYFTKEKLGATGFESFAGESETTLYPNPVAPGQSLRLKTDSQSEPVELTLIDMTGKIVLDKIVEPNTTISTSQLTSGLYLAKIKIGNETRTQKVIVQ</sequence>
<dbReference type="Proteomes" id="UP000435357">
    <property type="component" value="Unassembled WGS sequence"/>
</dbReference>
<evidence type="ECO:0000259" key="2">
    <source>
        <dbReference type="Pfam" id="PF18962"/>
    </source>
</evidence>
<feature type="domain" description="Secretion system C-terminal sorting" evidence="2">
    <location>
        <begin position="341"/>
        <end position="413"/>
    </location>
</feature>
<dbReference type="Pfam" id="PF18962">
    <property type="entry name" value="Por_Secre_tail"/>
    <property type="match status" value="1"/>
</dbReference>
<gene>
    <name evidence="3" type="ORF">F3059_13165</name>
</gene>
<proteinExistence type="predicted"/>
<evidence type="ECO:0000313" key="3">
    <source>
        <dbReference type="EMBL" id="KAB1062021.1"/>
    </source>
</evidence>
<keyword evidence="4" id="KW-1185">Reference proteome</keyword>
<evidence type="ECO:0000313" key="4">
    <source>
        <dbReference type="Proteomes" id="UP000435357"/>
    </source>
</evidence>
<organism evidence="3 4">
    <name type="scientific">Salibacter halophilus</name>
    <dbReference type="NCBI Taxonomy" id="1803916"/>
    <lineage>
        <taxon>Bacteria</taxon>
        <taxon>Pseudomonadati</taxon>
        <taxon>Bacteroidota</taxon>
        <taxon>Flavobacteriia</taxon>
        <taxon>Flavobacteriales</taxon>
        <taxon>Salibacteraceae</taxon>
        <taxon>Salibacter</taxon>
    </lineage>
</organism>
<dbReference type="NCBIfam" id="TIGR04183">
    <property type="entry name" value="Por_Secre_tail"/>
    <property type="match status" value="1"/>
</dbReference>
<comment type="caution">
    <text evidence="3">The sequence shown here is derived from an EMBL/GenBank/DDBJ whole genome shotgun (WGS) entry which is preliminary data.</text>
</comment>
<dbReference type="RefSeq" id="WP_151170045.1">
    <property type="nucleotide sequence ID" value="NZ_WACR01000013.1"/>
</dbReference>